<feature type="chain" id="PRO_5039190583" evidence="1">
    <location>
        <begin position="19"/>
        <end position="132"/>
    </location>
</feature>
<accession>A0A7I9UWG7</accession>
<evidence type="ECO:0000313" key="3">
    <source>
        <dbReference type="Proteomes" id="UP000444980"/>
    </source>
</evidence>
<evidence type="ECO:0000313" key="2">
    <source>
        <dbReference type="EMBL" id="GED97283.1"/>
    </source>
</evidence>
<organism evidence="2 3">
    <name type="scientific">Gordonia crocea</name>
    <dbReference type="NCBI Taxonomy" id="589162"/>
    <lineage>
        <taxon>Bacteria</taxon>
        <taxon>Bacillati</taxon>
        <taxon>Actinomycetota</taxon>
        <taxon>Actinomycetes</taxon>
        <taxon>Mycobacteriales</taxon>
        <taxon>Gordoniaceae</taxon>
        <taxon>Gordonia</taxon>
    </lineage>
</organism>
<dbReference type="AlphaFoldDB" id="A0A7I9UWG7"/>
<protein>
    <submittedName>
        <fullName evidence="2">Uncharacterized protein</fullName>
    </submittedName>
</protein>
<dbReference type="EMBL" id="BJOU01000001">
    <property type="protein sequence ID" value="GED97283.1"/>
    <property type="molecule type" value="Genomic_DNA"/>
</dbReference>
<evidence type="ECO:0000256" key="1">
    <source>
        <dbReference type="SAM" id="SignalP"/>
    </source>
</evidence>
<feature type="signal peptide" evidence="1">
    <location>
        <begin position="1"/>
        <end position="18"/>
    </location>
</feature>
<keyword evidence="3" id="KW-1185">Reference proteome</keyword>
<keyword evidence="1" id="KW-0732">Signal</keyword>
<gene>
    <name evidence="2" type="ORF">nbrc107697_13220</name>
</gene>
<dbReference type="RefSeq" id="WP_161926631.1">
    <property type="nucleotide sequence ID" value="NZ_BJOU01000001.1"/>
</dbReference>
<comment type="caution">
    <text evidence="2">The sequence shown here is derived from an EMBL/GenBank/DDBJ whole genome shotgun (WGS) entry which is preliminary data.</text>
</comment>
<dbReference type="Proteomes" id="UP000444980">
    <property type="component" value="Unassembled WGS sequence"/>
</dbReference>
<reference evidence="3" key="1">
    <citation type="submission" date="2019-06" db="EMBL/GenBank/DDBJ databases">
        <title>Gordonia isolated from sludge of a wastewater treatment plant.</title>
        <authorList>
            <person name="Tamura T."/>
            <person name="Aoyama K."/>
            <person name="Kang Y."/>
            <person name="Saito S."/>
            <person name="Akiyama N."/>
            <person name="Yazawa K."/>
            <person name="Gonoi T."/>
            <person name="Mikami Y."/>
        </authorList>
    </citation>
    <scope>NUCLEOTIDE SEQUENCE [LARGE SCALE GENOMIC DNA]</scope>
    <source>
        <strain evidence="3">NBRC 107697</strain>
    </source>
</reference>
<name>A0A7I9UWG7_9ACTN</name>
<dbReference type="OrthoDB" id="9848326at2"/>
<proteinExistence type="predicted"/>
<sequence length="132" mass="13876">MGIIAVGAAAAAIPMAMGGPVANALTLGTSWVRVDAIDNGDETVTLRIVNLDRENPITCAAMLTDPAVGQAVRSDYLSLRAELQPGRAAAKTRGTVPGHYRVEVRCDGVEWRYLVTPGSLFTVSPRPEVMGA</sequence>